<evidence type="ECO:0000313" key="8">
    <source>
        <dbReference type="Proteomes" id="UP000285768"/>
    </source>
</evidence>
<evidence type="ECO:0000256" key="6">
    <source>
        <dbReference type="SAM" id="Phobius"/>
    </source>
</evidence>
<feature type="transmembrane region" description="Helical" evidence="6">
    <location>
        <begin position="247"/>
        <end position="268"/>
    </location>
</feature>
<feature type="transmembrane region" description="Helical" evidence="6">
    <location>
        <begin position="274"/>
        <end position="294"/>
    </location>
</feature>
<feature type="transmembrane region" description="Helical" evidence="6">
    <location>
        <begin position="159"/>
        <end position="183"/>
    </location>
</feature>
<feature type="transmembrane region" description="Helical" evidence="6">
    <location>
        <begin position="50"/>
        <end position="69"/>
    </location>
</feature>
<feature type="transmembrane region" description="Helical" evidence="6">
    <location>
        <begin position="20"/>
        <end position="44"/>
    </location>
</feature>
<dbReference type="RefSeq" id="WP_017883683.1">
    <property type="nucleotide sequence ID" value="NZ_CP035037.1"/>
</dbReference>
<evidence type="ECO:0000256" key="3">
    <source>
        <dbReference type="ARBA" id="ARBA00022692"/>
    </source>
</evidence>
<evidence type="ECO:0000256" key="1">
    <source>
        <dbReference type="ARBA" id="ARBA00004651"/>
    </source>
</evidence>
<dbReference type="PANTHER" id="PTHR30250">
    <property type="entry name" value="PST FAMILY PREDICTED COLANIC ACID TRANSPORTER"/>
    <property type="match status" value="1"/>
</dbReference>
<reference evidence="7 8" key="1">
    <citation type="submission" date="2019-01" db="EMBL/GenBank/DDBJ databases">
        <title>Leucobacter muris sp. nov. isolated from the nose of a laboratory mouse.</title>
        <authorList>
            <person name="Benga L."/>
            <person name="Sproeer C."/>
            <person name="Schumann P."/>
            <person name="Verbarg S."/>
            <person name="Bunk B."/>
            <person name="Engelhardt E."/>
            <person name="Benten P.M."/>
            <person name="Sager M."/>
        </authorList>
    </citation>
    <scope>NUCLEOTIDE SEQUENCE [LARGE SCALE GENOMIC DNA]</scope>
    <source>
        <strain evidence="7 8">DSM 101948</strain>
    </source>
</reference>
<feature type="transmembrane region" description="Helical" evidence="6">
    <location>
        <begin position="409"/>
        <end position="428"/>
    </location>
</feature>
<feature type="transmembrane region" description="Helical" evidence="6">
    <location>
        <begin position="128"/>
        <end position="147"/>
    </location>
</feature>
<dbReference type="PANTHER" id="PTHR30250:SF11">
    <property type="entry name" value="O-ANTIGEN TRANSPORTER-RELATED"/>
    <property type="match status" value="1"/>
</dbReference>
<protein>
    <submittedName>
        <fullName evidence="7">Flippase</fullName>
    </submittedName>
</protein>
<feature type="transmembrane region" description="Helical" evidence="6">
    <location>
        <begin position="315"/>
        <end position="337"/>
    </location>
</feature>
<feature type="transmembrane region" description="Helical" evidence="6">
    <location>
        <begin position="460"/>
        <end position="480"/>
    </location>
</feature>
<evidence type="ECO:0000313" key="7">
    <source>
        <dbReference type="EMBL" id="QAB18576.1"/>
    </source>
</evidence>
<feature type="transmembrane region" description="Helical" evidence="6">
    <location>
        <begin position="383"/>
        <end position="403"/>
    </location>
</feature>
<organism evidence="7 8">
    <name type="scientific">Leucobacter muris</name>
    <dbReference type="NCBI Taxonomy" id="1935379"/>
    <lineage>
        <taxon>Bacteria</taxon>
        <taxon>Bacillati</taxon>
        <taxon>Actinomycetota</taxon>
        <taxon>Actinomycetes</taxon>
        <taxon>Micrococcales</taxon>
        <taxon>Microbacteriaceae</taxon>
        <taxon>Leucobacter</taxon>
    </lineage>
</organism>
<gene>
    <name evidence="7" type="ORF">Leucomu_12245</name>
</gene>
<dbReference type="Proteomes" id="UP000285768">
    <property type="component" value="Chromosome"/>
</dbReference>
<evidence type="ECO:0000256" key="4">
    <source>
        <dbReference type="ARBA" id="ARBA00022989"/>
    </source>
</evidence>
<feature type="transmembrane region" description="Helical" evidence="6">
    <location>
        <begin position="189"/>
        <end position="208"/>
    </location>
</feature>
<feature type="transmembrane region" description="Helical" evidence="6">
    <location>
        <begin position="349"/>
        <end position="371"/>
    </location>
</feature>
<keyword evidence="4 6" id="KW-1133">Transmembrane helix</keyword>
<keyword evidence="8" id="KW-1185">Reference proteome</keyword>
<evidence type="ECO:0000256" key="5">
    <source>
        <dbReference type="ARBA" id="ARBA00023136"/>
    </source>
</evidence>
<sequence length="498" mass="50916">MTAVAAPLREERTLGRRSMLSFAGSATSALLGFLLVVVLARFLGDADSGIVLQAIAVLMIALGFARFGMDSTAVWLLPRLADDQPQQVRATSWFLIAVSGVAGTVCAAAVWIGAALAAEANPSDPLPAAIRISAVLLPFAAMLLTSLAVSRALGRIAEYVLIGSVGLPAARLLAVLAAMLLGLTLSGVVLAWALPAAAALAIALAVVARQMRGLGYGRGARFFGTALPARTLGFAGPRVISAALEQMLLWISVLVVGAVAGPAAAGVYGAASRFVAAGMIVDSAIRVVFAPIFSRMQHRGAEHDVRELHRTATSWLVLFSAPVFILLAVFAPVALAVLGPDFVSGASTLAVMCLGALVAFLAGNVQTILLTAGRSGLAAINKAVVVAINVALIPPFVAAWGIVGAAWAWTIACVVDALLAWCEIRFVLRLRIAPAAGLFAFVVCLGSVGAPALLARLLLGPGFVGLVVAAGVGLALFAACGRLARARLRLPGGPRAPE</sequence>
<dbReference type="InterPro" id="IPR050833">
    <property type="entry name" value="Poly_Biosynth_Transport"/>
</dbReference>
<proteinExistence type="predicted"/>
<name>A0ABX5QHL2_9MICO</name>
<comment type="subcellular location">
    <subcellularLocation>
        <location evidence="1">Cell membrane</location>
        <topology evidence="1">Multi-pass membrane protein</topology>
    </subcellularLocation>
</comment>
<dbReference type="EMBL" id="CP035037">
    <property type="protein sequence ID" value="QAB18576.1"/>
    <property type="molecule type" value="Genomic_DNA"/>
</dbReference>
<keyword evidence="2" id="KW-1003">Cell membrane</keyword>
<feature type="transmembrane region" description="Helical" evidence="6">
    <location>
        <begin position="435"/>
        <end position="454"/>
    </location>
</feature>
<keyword evidence="5 6" id="KW-0472">Membrane</keyword>
<dbReference type="InterPro" id="IPR002797">
    <property type="entry name" value="Polysacc_synth"/>
</dbReference>
<accession>A0ABX5QHL2</accession>
<dbReference type="Pfam" id="PF01943">
    <property type="entry name" value="Polysacc_synt"/>
    <property type="match status" value="1"/>
</dbReference>
<keyword evidence="3 6" id="KW-0812">Transmembrane</keyword>
<evidence type="ECO:0000256" key="2">
    <source>
        <dbReference type="ARBA" id="ARBA00022475"/>
    </source>
</evidence>
<feature type="transmembrane region" description="Helical" evidence="6">
    <location>
        <begin position="90"/>
        <end position="116"/>
    </location>
</feature>